<accession>H5SQ30</accession>
<dbReference type="Pfam" id="PF01910">
    <property type="entry name" value="Thiamine_BP"/>
    <property type="match status" value="1"/>
</dbReference>
<dbReference type="InterPro" id="IPR002767">
    <property type="entry name" value="Thiamine_BP"/>
</dbReference>
<dbReference type="AlphaFoldDB" id="H5SQ30"/>
<dbReference type="SUPFAM" id="SSF89957">
    <property type="entry name" value="MTH1187/YkoF-like"/>
    <property type="match status" value="1"/>
</dbReference>
<evidence type="ECO:0000313" key="3">
    <source>
        <dbReference type="EMBL" id="BAL58266.1"/>
    </source>
</evidence>
<dbReference type="NCBIfam" id="TIGR00106">
    <property type="entry name" value="MTH1187 family thiamine-binding protein"/>
    <property type="match status" value="1"/>
</dbReference>
<name>H5SQ30_9BACT</name>
<protein>
    <submittedName>
        <fullName evidence="3">Hypothetical conserved protein</fullName>
    </submittedName>
</protein>
<sequence length="101" mass="11017">MALVEVSIVPIGTGTPSLGDHIAGAIRILEKAGVSYEISPMGTLFEGDLKDVLSLARKMHEAAFRQGVQRVITTITIDDRRDKAVTMRSKVASVKRRLARK</sequence>
<proteinExistence type="inferred from homology"/>
<dbReference type="EMBL" id="AP011798">
    <property type="protein sequence ID" value="BAL58266.1"/>
    <property type="molecule type" value="Genomic_DNA"/>
</dbReference>
<dbReference type="InterPro" id="IPR051614">
    <property type="entry name" value="UPF0045_domain"/>
</dbReference>
<evidence type="ECO:0000256" key="1">
    <source>
        <dbReference type="ARBA" id="ARBA00010272"/>
    </source>
</evidence>
<organism evidence="3">
    <name type="scientific">uncultured Acidobacteriota bacterium</name>
    <dbReference type="NCBI Taxonomy" id="171953"/>
    <lineage>
        <taxon>Bacteria</taxon>
        <taxon>Pseudomonadati</taxon>
        <taxon>Acidobacteriota</taxon>
        <taxon>environmental samples</taxon>
    </lineage>
</organism>
<dbReference type="PANTHER" id="PTHR33777">
    <property type="entry name" value="UPF0045 PROTEIN ECM15"/>
    <property type="match status" value="1"/>
</dbReference>
<dbReference type="PANTHER" id="PTHR33777:SF1">
    <property type="entry name" value="UPF0045 PROTEIN ECM15"/>
    <property type="match status" value="1"/>
</dbReference>
<gene>
    <name evidence="3" type="ORF">HGMM_F55E10C28</name>
</gene>
<reference evidence="3" key="2">
    <citation type="journal article" date="2012" name="PLoS ONE">
        <title>A Deeply Branching Thermophilic Bacterium with an Ancient Acetyl-CoA Pathway Dominates a Subsurface Ecosystem.</title>
        <authorList>
            <person name="Takami H."/>
            <person name="Noguchi H."/>
            <person name="Takaki Y."/>
            <person name="Uchiyama I."/>
            <person name="Toyoda A."/>
            <person name="Nishi S."/>
            <person name="Chee G.-J."/>
            <person name="Arai W."/>
            <person name="Nunoura T."/>
            <person name="Itoh T."/>
            <person name="Hattori M."/>
            <person name="Takai K."/>
        </authorList>
    </citation>
    <scope>NUCLEOTIDE SEQUENCE</scope>
</reference>
<dbReference type="GO" id="GO:0005829">
    <property type="term" value="C:cytosol"/>
    <property type="evidence" value="ECO:0007669"/>
    <property type="project" value="TreeGrafter"/>
</dbReference>
<evidence type="ECO:0000259" key="2">
    <source>
        <dbReference type="Pfam" id="PF01910"/>
    </source>
</evidence>
<reference evidence="3" key="1">
    <citation type="journal article" date="2005" name="Environ. Microbiol.">
        <title>Genetic and functional properties of uncultivated thermophilic crenarchaeotes from a subsurface gold mine as revealed by analysis of genome fragments.</title>
        <authorList>
            <person name="Nunoura T."/>
            <person name="Hirayama H."/>
            <person name="Takami H."/>
            <person name="Oida H."/>
            <person name="Nishi S."/>
            <person name="Shimamura S."/>
            <person name="Suzuki Y."/>
            <person name="Inagaki F."/>
            <person name="Takai K."/>
            <person name="Nealson K.H."/>
            <person name="Horikoshi K."/>
        </authorList>
    </citation>
    <scope>NUCLEOTIDE SEQUENCE</scope>
</reference>
<dbReference type="Gene3D" id="3.30.70.930">
    <property type="match status" value="1"/>
</dbReference>
<feature type="domain" description="Thiamine-binding protein" evidence="2">
    <location>
        <begin position="4"/>
        <end position="95"/>
    </location>
</feature>
<dbReference type="InterPro" id="IPR029756">
    <property type="entry name" value="MTH1187/YkoF-like"/>
</dbReference>
<comment type="similarity">
    <text evidence="1">Belongs to the UPF0045 family.</text>
</comment>